<evidence type="ECO:0000256" key="5">
    <source>
        <dbReference type="ARBA" id="ARBA00023136"/>
    </source>
</evidence>
<dbReference type="GO" id="GO:0006508">
    <property type="term" value="P:proteolysis"/>
    <property type="evidence" value="ECO:0007669"/>
    <property type="project" value="UniProtKB-KW"/>
</dbReference>
<dbReference type="Gene3D" id="3.30.479.30">
    <property type="entry name" value="Band 7 domain"/>
    <property type="match status" value="1"/>
</dbReference>
<keyword evidence="5 6" id="KW-0472">Membrane</keyword>
<dbReference type="SMART" id="SM00244">
    <property type="entry name" value="PHB"/>
    <property type="match status" value="1"/>
</dbReference>
<evidence type="ECO:0000256" key="2">
    <source>
        <dbReference type="ARBA" id="ARBA00006971"/>
    </source>
</evidence>
<dbReference type="GO" id="GO:0016020">
    <property type="term" value="C:membrane"/>
    <property type="evidence" value="ECO:0007669"/>
    <property type="project" value="UniProtKB-SubCell"/>
</dbReference>
<dbReference type="NCBIfam" id="TIGR01933">
    <property type="entry name" value="hflK"/>
    <property type="match status" value="1"/>
</dbReference>
<dbReference type="CDD" id="cd03404">
    <property type="entry name" value="SPFH_HflK"/>
    <property type="match status" value="1"/>
</dbReference>
<evidence type="ECO:0000313" key="8">
    <source>
        <dbReference type="EMBL" id="NJB67877.1"/>
    </source>
</evidence>
<accession>A0A846QL18</accession>
<dbReference type="Pfam" id="PF01145">
    <property type="entry name" value="Band_7"/>
    <property type="match status" value="1"/>
</dbReference>
<evidence type="ECO:0000256" key="6">
    <source>
        <dbReference type="RuleBase" id="RU364113"/>
    </source>
</evidence>
<comment type="subunit">
    <text evidence="6">HflC and HflK may interact to form a multimeric complex.</text>
</comment>
<proteinExistence type="inferred from homology"/>
<dbReference type="PANTHER" id="PTHR43327:SF2">
    <property type="entry name" value="MODULATOR OF FTSH PROTEASE HFLK"/>
    <property type="match status" value="1"/>
</dbReference>
<comment type="caution">
    <text evidence="8">The sequence shown here is derived from an EMBL/GenBank/DDBJ whole genome shotgun (WGS) entry which is preliminary data.</text>
</comment>
<dbReference type="AlphaFoldDB" id="A0A846QL18"/>
<comment type="similarity">
    <text evidence="2 6">Belongs to the band 7/mec-2 family. HflK subfamily.</text>
</comment>
<keyword evidence="3 6" id="KW-0812">Transmembrane</keyword>
<dbReference type="PANTHER" id="PTHR43327">
    <property type="entry name" value="STOMATIN-LIKE PROTEIN 2, MITOCHONDRIAL"/>
    <property type="match status" value="1"/>
</dbReference>
<evidence type="ECO:0000256" key="3">
    <source>
        <dbReference type="ARBA" id="ARBA00022692"/>
    </source>
</evidence>
<organism evidence="8 9">
    <name type="scientific">Desulfobaculum xiamenense</name>
    <dbReference type="NCBI Taxonomy" id="995050"/>
    <lineage>
        <taxon>Bacteria</taxon>
        <taxon>Pseudomonadati</taxon>
        <taxon>Thermodesulfobacteriota</taxon>
        <taxon>Desulfovibrionia</taxon>
        <taxon>Desulfovibrionales</taxon>
        <taxon>Desulfovibrionaceae</taxon>
        <taxon>Desulfobaculum</taxon>
    </lineage>
</organism>
<keyword evidence="4 6" id="KW-1133">Transmembrane helix</keyword>
<dbReference type="EMBL" id="JAATJA010000001">
    <property type="protein sequence ID" value="NJB67877.1"/>
    <property type="molecule type" value="Genomic_DNA"/>
</dbReference>
<keyword evidence="9" id="KW-1185">Reference proteome</keyword>
<comment type="function">
    <text evidence="6">HflC and HflK could encode or regulate a protease.</text>
</comment>
<dbReference type="InterPro" id="IPR010201">
    <property type="entry name" value="HflK"/>
</dbReference>
<dbReference type="Proteomes" id="UP000580856">
    <property type="component" value="Unassembled WGS sequence"/>
</dbReference>
<gene>
    <name evidence="8" type="ORF">GGQ74_001517</name>
</gene>
<dbReference type="GO" id="GO:0008233">
    <property type="term" value="F:peptidase activity"/>
    <property type="evidence" value="ECO:0007669"/>
    <property type="project" value="UniProtKB-KW"/>
</dbReference>
<reference evidence="8 9" key="1">
    <citation type="submission" date="2020-03" db="EMBL/GenBank/DDBJ databases">
        <title>Genomic Encyclopedia of Type Strains, Phase IV (KMG-IV): sequencing the most valuable type-strain genomes for metagenomic binning, comparative biology and taxonomic classification.</title>
        <authorList>
            <person name="Goeker M."/>
        </authorList>
    </citation>
    <scope>NUCLEOTIDE SEQUENCE [LARGE SCALE GENOMIC DNA]</scope>
    <source>
        <strain evidence="8 9">DSM 24233</strain>
    </source>
</reference>
<evidence type="ECO:0000313" key="9">
    <source>
        <dbReference type="Proteomes" id="UP000580856"/>
    </source>
</evidence>
<evidence type="ECO:0000259" key="7">
    <source>
        <dbReference type="SMART" id="SM00244"/>
    </source>
</evidence>
<dbReference type="InterPro" id="IPR036013">
    <property type="entry name" value="Band_7/SPFH_dom_sf"/>
</dbReference>
<dbReference type="RefSeq" id="WP_342448591.1">
    <property type="nucleotide sequence ID" value="NZ_JAATJA010000001.1"/>
</dbReference>
<comment type="subcellular location">
    <subcellularLocation>
        <location evidence="1">Membrane</location>
        <topology evidence="1">Single-pass membrane protein</topology>
    </subcellularLocation>
</comment>
<feature type="domain" description="Band 7" evidence="7">
    <location>
        <begin position="36"/>
        <end position="218"/>
    </location>
</feature>
<evidence type="ECO:0000256" key="4">
    <source>
        <dbReference type="ARBA" id="ARBA00022989"/>
    </source>
</evidence>
<keyword evidence="8" id="KW-0378">Hydrolase</keyword>
<evidence type="ECO:0000256" key="1">
    <source>
        <dbReference type="ARBA" id="ARBA00004167"/>
    </source>
</evidence>
<feature type="transmembrane region" description="Helical" evidence="6">
    <location>
        <begin position="21"/>
        <end position="42"/>
    </location>
</feature>
<protein>
    <recommendedName>
        <fullName evidence="6">Protein HflK</fullName>
    </recommendedName>
</protein>
<keyword evidence="8" id="KW-0645">Protease</keyword>
<dbReference type="InterPro" id="IPR050710">
    <property type="entry name" value="Band7/mec-2_domain"/>
</dbReference>
<dbReference type="InterPro" id="IPR001107">
    <property type="entry name" value="Band_7"/>
</dbReference>
<dbReference type="SUPFAM" id="SSF117892">
    <property type="entry name" value="Band 7/SPFH domain"/>
    <property type="match status" value="1"/>
</dbReference>
<sequence>MPNIGEVNVDWDRFRNFRFPAWKIVFGVAALLWLASGIYIVGPDEVGVVQRFGAFDRQTEPGPHYRWPFPVESVQTPKVTQIRRVEVGLRTVGRRAASSPSQFQDVPQESLMLTGDENIVDVQFIVQYLISDARAFLFNVKDQHETVKSVAEAAMREVIGRNRIDAVLTSDKLAVQNEARDQMQEVLDRYGSGVRVVAVQLQNVHPPKEVIDAFKDVASAREDKSRFINEADAYRNDLLPKARGQAAALLNQAEAYKQTQIKRAEGEAARFVSVLKEYEKAKDVTRKRMYLETMEKILSNPEMEKIIMSDEALRGAVPYLPLSPLGGRSAAAGKGGTN</sequence>
<name>A0A846QL18_9BACT</name>